<dbReference type="Proteomes" id="UP000191980">
    <property type="component" value="Unassembled WGS sequence"/>
</dbReference>
<feature type="region of interest" description="Disordered" evidence="1">
    <location>
        <begin position="207"/>
        <end position="245"/>
    </location>
</feature>
<evidence type="ECO:0000313" key="4">
    <source>
        <dbReference type="EMBL" id="OQK18077.1"/>
    </source>
</evidence>
<dbReference type="InterPro" id="IPR050525">
    <property type="entry name" value="ECM_Assembly_Org"/>
</dbReference>
<feature type="domain" description="VWFA" evidence="3">
    <location>
        <begin position="24"/>
        <end position="207"/>
    </location>
</feature>
<dbReference type="Gene3D" id="3.40.50.410">
    <property type="entry name" value="von Willebrand factor, type A domain"/>
    <property type="match status" value="1"/>
</dbReference>
<sequence length="272" mass="28680">MSNHFKILFLFLTFFFTSQTQAVELCLSLDGSSSIIPADFQLQLEGVAASVENSSIIPQDSSVYISVVQFSDNATVEVGSTLIADQDTADILAAKIRNIKQVKGGTNIGAGITSCTSTFVTNDKQIIDVSTDGVSQVNPIPARQAAVLAGVDVVNAIGVGTGINEAQLSALVWPQPETPIPGPGFVVLVASFQEYTAAIEAKIKAEVKPDPEPGPGPEPGPDPQPNPSPNPEPSPSPSNGTQPIPTLNEWGLILLSLLMLTVTMRNKKFRNT</sequence>
<evidence type="ECO:0000259" key="3">
    <source>
        <dbReference type="PROSITE" id="PS50234"/>
    </source>
</evidence>
<keyword evidence="2" id="KW-0732">Signal</keyword>
<proteinExistence type="predicted"/>
<dbReference type="RefSeq" id="WP_080522679.1">
    <property type="nucleotide sequence ID" value="NZ_LPUF01000001.1"/>
</dbReference>
<dbReference type="Pfam" id="PF06707">
    <property type="entry name" value="DUF1194"/>
    <property type="match status" value="1"/>
</dbReference>
<gene>
    <name evidence="4" type="ORF">AU255_09585</name>
</gene>
<reference evidence="4 5" key="1">
    <citation type="submission" date="2015-12" db="EMBL/GenBank/DDBJ databases">
        <authorList>
            <person name="Shamseldin A."/>
            <person name="Moawad H."/>
            <person name="Abd El-Rahim W.M."/>
            <person name="Sadowsky M.J."/>
        </authorList>
    </citation>
    <scope>NUCLEOTIDE SEQUENCE [LARGE SCALE GENOMIC DNA]</scope>
    <source>
        <strain evidence="4 5">WF1</strain>
    </source>
</reference>
<dbReference type="SMART" id="SM00327">
    <property type="entry name" value="VWA"/>
    <property type="match status" value="1"/>
</dbReference>
<name>A0A1V8M977_9GAMM</name>
<feature type="signal peptide" evidence="2">
    <location>
        <begin position="1"/>
        <end position="22"/>
    </location>
</feature>
<dbReference type="PROSITE" id="PS50234">
    <property type="entry name" value="VWFA"/>
    <property type="match status" value="1"/>
</dbReference>
<dbReference type="PANTHER" id="PTHR24020">
    <property type="entry name" value="COLLAGEN ALPHA"/>
    <property type="match status" value="1"/>
</dbReference>
<dbReference type="STRING" id="1420851.AU255_09585"/>
<keyword evidence="5" id="KW-1185">Reference proteome</keyword>
<feature type="compositionally biased region" description="Pro residues" evidence="1">
    <location>
        <begin position="212"/>
        <end position="236"/>
    </location>
</feature>
<feature type="chain" id="PRO_5012370517" description="VWFA domain-containing protein" evidence="2">
    <location>
        <begin position="23"/>
        <end position="272"/>
    </location>
</feature>
<dbReference type="SUPFAM" id="SSF53300">
    <property type="entry name" value="vWA-like"/>
    <property type="match status" value="1"/>
</dbReference>
<evidence type="ECO:0000313" key="5">
    <source>
        <dbReference type="Proteomes" id="UP000191980"/>
    </source>
</evidence>
<evidence type="ECO:0000256" key="1">
    <source>
        <dbReference type="SAM" id="MobiDB-lite"/>
    </source>
</evidence>
<dbReference type="EMBL" id="LPUF01000001">
    <property type="protein sequence ID" value="OQK18077.1"/>
    <property type="molecule type" value="Genomic_DNA"/>
</dbReference>
<dbReference type="InterPro" id="IPR026442">
    <property type="entry name" value="IPTL_CTERM"/>
</dbReference>
<organism evidence="4 5">
    <name type="scientific">Methyloprofundus sedimenti</name>
    <dbReference type="NCBI Taxonomy" id="1420851"/>
    <lineage>
        <taxon>Bacteria</taxon>
        <taxon>Pseudomonadati</taxon>
        <taxon>Pseudomonadota</taxon>
        <taxon>Gammaproteobacteria</taxon>
        <taxon>Methylococcales</taxon>
        <taxon>Methylococcaceae</taxon>
        <taxon>Methyloprofundus</taxon>
    </lineage>
</organism>
<dbReference type="AlphaFoldDB" id="A0A1V8M977"/>
<dbReference type="InterPro" id="IPR010607">
    <property type="entry name" value="DUF1194"/>
</dbReference>
<evidence type="ECO:0000256" key="2">
    <source>
        <dbReference type="SAM" id="SignalP"/>
    </source>
</evidence>
<dbReference type="Pfam" id="PF18203">
    <property type="entry name" value="IPTL-CTERM"/>
    <property type="match status" value="1"/>
</dbReference>
<dbReference type="NCBIfam" id="TIGR04174">
    <property type="entry name" value="IPTL_CTERM"/>
    <property type="match status" value="1"/>
</dbReference>
<dbReference type="InterPro" id="IPR002035">
    <property type="entry name" value="VWF_A"/>
</dbReference>
<protein>
    <recommendedName>
        <fullName evidence="3">VWFA domain-containing protein</fullName>
    </recommendedName>
</protein>
<dbReference type="OrthoDB" id="9792179at2"/>
<comment type="caution">
    <text evidence="4">The sequence shown here is derived from an EMBL/GenBank/DDBJ whole genome shotgun (WGS) entry which is preliminary data.</text>
</comment>
<dbReference type="CDD" id="cd00198">
    <property type="entry name" value="vWFA"/>
    <property type="match status" value="1"/>
</dbReference>
<dbReference type="InterPro" id="IPR036465">
    <property type="entry name" value="vWFA_dom_sf"/>
</dbReference>
<accession>A0A1V8M977</accession>
<dbReference type="PRINTS" id="PR00453">
    <property type="entry name" value="VWFADOMAIN"/>
</dbReference>